<reference evidence="3" key="1">
    <citation type="journal article" date="2013" name="Ind. Biotechnol.">
        <title>Comparative genomics analysis of Trichoderma reesei strains.</title>
        <authorList>
            <person name="Koike H."/>
            <person name="Aerts A."/>
            <person name="LaButti K."/>
            <person name="Grigoriev I.V."/>
            <person name="Baker S.E."/>
        </authorList>
    </citation>
    <scope>NUCLEOTIDE SEQUENCE [LARGE SCALE GENOMIC DNA]</scope>
    <source>
        <strain evidence="3">ATCC 56765 / BCRC 32924 / NRRL 11460 / Rut C-30</strain>
    </source>
</reference>
<dbReference type="PROSITE" id="PS50011">
    <property type="entry name" value="PROTEIN_KINASE_DOM"/>
    <property type="match status" value="1"/>
</dbReference>
<dbReference type="Gene3D" id="3.30.200.20">
    <property type="entry name" value="Phosphorylase Kinase, domain 1"/>
    <property type="match status" value="1"/>
</dbReference>
<dbReference type="InterPro" id="IPR000719">
    <property type="entry name" value="Prot_kinase_dom"/>
</dbReference>
<dbReference type="PROSITE" id="PS00108">
    <property type="entry name" value="PROTEIN_KINASE_ST"/>
    <property type="match status" value="1"/>
</dbReference>
<dbReference type="PANTHER" id="PTHR44167:SF24">
    <property type="entry name" value="SERINE_THREONINE-PROTEIN KINASE CHK2"/>
    <property type="match status" value="1"/>
</dbReference>
<dbReference type="OrthoDB" id="248923at2759"/>
<dbReference type="SMART" id="SM00220">
    <property type="entry name" value="S_TKc"/>
    <property type="match status" value="1"/>
</dbReference>
<dbReference type="GO" id="GO:0004672">
    <property type="term" value="F:protein kinase activity"/>
    <property type="evidence" value="ECO:0007669"/>
    <property type="project" value="InterPro"/>
</dbReference>
<dbReference type="InterPro" id="IPR008271">
    <property type="entry name" value="Ser/Thr_kinase_AS"/>
</dbReference>
<dbReference type="AlphaFoldDB" id="A0A024SBV9"/>
<dbReference type="Pfam" id="PF00069">
    <property type="entry name" value="Pkinase"/>
    <property type="match status" value="1"/>
</dbReference>
<organism evidence="2 3">
    <name type="scientific">Hypocrea jecorina (strain ATCC 56765 / BCRC 32924 / NRRL 11460 / Rut C-30)</name>
    <name type="common">Trichoderma reesei</name>
    <dbReference type="NCBI Taxonomy" id="1344414"/>
    <lineage>
        <taxon>Eukaryota</taxon>
        <taxon>Fungi</taxon>
        <taxon>Dikarya</taxon>
        <taxon>Ascomycota</taxon>
        <taxon>Pezizomycotina</taxon>
        <taxon>Sordariomycetes</taxon>
        <taxon>Hypocreomycetidae</taxon>
        <taxon>Hypocreales</taxon>
        <taxon>Hypocreaceae</taxon>
        <taxon>Trichoderma</taxon>
    </lineage>
</organism>
<dbReference type="SUPFAM" id="SSF56112">
    <property type="entry name" value="Protein kinase-like (PK-like)"/>
    <property type="match status" value="1"/>
</dbReference>
<accession>A0A024SBV9</accession>
<keyword evidence="2" id="KW-0808">Transferase</keyword>
<proteinExistence type="predicted"/>
<dbReference type="Gene3D" id="1.10.510.10">
    <property type="entry name" value="Transferase(Phosphotransferase) domain 1"/>
    <property type="match status" value="1"/>
</dbReference>
<sequence length="507" mass="56801">MTTPAKDDATTRETTLDQEFDRLVPVCQHISIWARKLTSSERPLTALAAKHVQDLCATIVQLRIYATEPSRGPADARQLSQSLTRCKRQLFETISLLSFTSGAEQDDQEGAINELYARRHILGSGTYSDYTPPSHGRVDGMIRFGLELKGIIEALVSDSPAAGLTPAAAVTRFQQLEPRILELFTSTDELFSPRHVQKYQSIAETPYILDTTGEAYAGSYGTVQKVVHKRTGEPLAMKTFQNIFSKKQRKQILREIGILEVCDHRNIVSFIHAFSTEDDDQAIRVVMSPWAPYTLLRFLSSFDNKRKACCPWFQPDAAQSNRHIYRIMYELADAVDFLHGHRIKHKDIKPDNILLYQEASESPTALITDVGVSKIYKPGGPTNFDKSTYAYLAPEQHAKKESSLRSDVWQLGCCFAELLAVAKSGFSGYEKLHYSFNRDEEDCACSIALERPSFTAAFGDICMRGSAAQKKAYAVAAAMLELEPQDRWTIDKVRGELSKLPGVKQRA</sequence>
<feature type="domain" description="Protein kinase" evidence="1">
    <location>
        <begin position="209"/>
        <end position="503"/>
    </location>
</feature>
<name>A0A024SBV9_HYPJR</name>
<protein>
    <submittedName>
        <fullName evidence="2">Kinase-like protein</fullName>
    </submittedName>
</protein>
<dbReference type="KEGG" id="trr:M419DRAFT_129002"/>
<dbReference type="Proteomes" id="UP000024376">
    <property type="component" value="Unassembled WGS sequence"/>
</dbReference>
<dbReference type="HOGENOM" id="CLU_538679_0_0_1"/>
<dbReference type="CDD" id="cd00180">
    <property type="entry name" value="PKc"/>
    <property type="match status" value="1"/>
</dbReference>
<gene>
    <name evidence="2" type="ORF">M419DRAFT_129002</name>
</gene>
<evidence type="ECO:0000313" key="2">
    <source>
        <dbReference type="EMBL" id="ETS02835.1"/>
    </source>
</evidence>
<dbReference type="EMBL" id="KI911144">
    <property type="protein sequence ID" value="ETS02835.1"/>
    <property type="molecule type" value="Genomic_DNA"/>
</dbReference>
<evidence type="ECO:0000259" key="1">
    <source>
        <dbReference type="PROSITE" id="PS50011"/>
    </source>
</evidence>
<keyword evidence="2" id="KW-0418">Kinase</keyword>
<dbReference type="GO" id="GO:0005524">
    <property type="term" value="F:ATP binding"/>
    <property type="evidence" value="ECO:0007669"/>
    <property type="project" value="InterPro"/>
</dbReference>
<dbReference type="InterPro" id="IPR011009">
    <property type="entry name" value="Kinase-like_dom_sf"/>
</dbReference>
<dbReference type="PANTHER" id="PTHR44167">
    <property type="entry name" value="OVARIAN-SPECIFIC SERINE/THREONINE-PROTEIN KINASE LOK-RELATED"/>
    <property type="match status" value="1"/>
</dbReference>
<evidence type="ECO:0000313" key="3">
    <source>
        <dbReference type="Proteomes" id="UP000024376"/>
    </source>
</evidence>